<dbReference type="InterPro" id="IPR043151">
    <property type="entry name" value="BAH_sf"/>
</dbReference>
<dbReference type="SMART" id="SM00439">
    <property type="entry name" value="BAH"/>
    <property type="match status" value="1"/>
</dbReference>
<dbReference type="PANTHER" id="PTHR46364">
    <property type="entry name" value="OS08G0421900 PROTEIN"/>
    <property type="match status" value="1"/>
</dbReference>
<proteinExistence type="predicted"/>
<dbReference type="AlphaFoldDB" id="A0ABD1TXW8"/>
<keyword evidence="3" id="KW-1185">Reference proteome</keyword>
<name>A0ABD1TXW8_9LAMI</name>
<evidence type="ECO:0000259" key="1">
    <source>
        <dbReference type="PROSITE" id="PS51038"/>
    </source>
</evidence>
<evidence type="ECO:0000313" key="3">
    <source>
        <dbReference type="Proteomes" id="UP001604336"/>
    </source>
</evidence>
<evidence type="ECO:0000313" key="2">
    <source>
        <dbReference type="EMBL" id="KAL2517575.1"/>
    </source>
</evidence>
<reference evidence="3" key="1">
    <citation type="submission" date="2024-07" db="EMBL/GenBank/DDBJ databases">
        <title>Two chromosome-level genome assemblies of Korean endemic species Abeliophyllum distichum and Forsythia ovata (Oleaceae).</title>
        <authorList>
            <person name="Jang H."/>
        </authorList>
    </citation>
    <scope>NUCLEOTIDE SEQUENCE [LARGE SCALE GENOMIC DNA]</scope>
</reference>
<comment type="caution">
    <text evidence="2">The sequence shown here is derived from an EMBL/GenBank/DDBJ whole genome shotgun (WGS) entry which is preliminary data.</text>
</comment>
<dbReference type="PROSITE" id="PS51038">
    <property type="entry name" value="BAH"/>
    <property type="match status" value="1"/>
</dbReference>
<dbReference type="EMBL" id="JBFOLK010000004">
    <property type="protein sequence ID" value="KAL2517575.1"/>
    <property type="molecule type" value="Genomic_DNA"/>
</dbReference>
<organism evidence="2 3">
    <name type="scientific">Abeliophyllum distichum</name>
    <dbReference type="NCBI Taxonomy" id="126358"/>
    <lineage>
        <taxon>Eukaryota</taxon>
        <taxon>Viridiplantae</taxon>
        <taxon>Streptophyta</taxon>
        <taxon>Embryophyta</taxon>
        <taxon>Tracheophyta</taxon>
        <taxon>Spermatophyta</taxon>
        <taxon>Magnoliopsida</taxon>
        <taxon>eudicotyledons</taxon>
        <taxon>Gunneridae</taxon>
        <taxon>Pentapetalae</taxon>
        <taxon>asterids</taxon>
        <taxon>lamiids</taxon>
        <taxon>Lamiales</taxon>
        <taxon>Oleaceae</taxon>
        <taxon>Forsythieae</taxon>
        <taxon>Abeliophyllum</taxon>
    </lineage>
</organism>
<dbReference type="Proteomes" id="UP001604336">
    <property type="component" value="Unassembled WGS sequence"/>
</dbReference>
<dbReference type="Gene3D" id="2.30.30.490">
    <property type="match status" value="1"/>
</dbReference>
<dbReference type="InterPro" id="IPR001025">
    <property type="entry name" value="BAH_dom"/>
</dbReference>
<sequence length="153" mass="17817">MSMAKARAARHTLESYNIKVKHINKTVRLGECVLMRPTDPSKPSYVARLEKIELDSREANVRVHVRWYYRSEESIGGRCQFHDSKEAFFSDHFDIQSGDTIDGKCTFYNFKTYTKLDAIGNDDFFCCFEYNSSTGAFNPDRVPVYELRLYDLL</sequence>
<accession>A0ABD1TXW8</accession>
<protein>
    <submittedName>
        <fullName evidence="2">PHD finger family protein/bromo-adjacent-like proteiny (BAH) domain-containing protein</fullName>
    </submittedName>
</protein>
<dbReference type="Pfam" id="PF01426">
    <property type="entry name" value="BAH"/>
    <property type="match status" value="1"/>
</dbReference>
<gene>
    <name evidence="2" type="ORF">Adt_13822</name>
</gene>
<feature type="domain" description="BAH" evidence="1">
    <location>
        <begin position="25"/>
        <end position="141"/>
    </location>
</feature>